<dbReference type="PANTHER" id="PTHR10015:SF336">
    <property type="entry name" value="HEAT SHOCK TRANSCRIPTION FACTOR, Y-LINKED"/>
    <property type="match status" value="1"/>
</dbReference>
<dbReference type="AlphaFoldDB" id="A0A7N4V5E3"/>
<dbReference type="KEGG" id="shr:100933692"/>
<keyword evidence="11" id="KW-1185">Reference proteome</keyword>
<dbReference type="Gene3D" id="1.10.10.10">
    <property type="entry name" value="Winged helix-like DNA-binding domain superfamily/Winged helix DNA-binding domain"/>
    <property type="match status" value="1"/>
</dbReference>
<name>A0A7N4V5E3_SARHA</name>
<feature type="compositionally biased region" description="Polar residues" evidence="8">
    <location>
        <begin position="265"/>
        <end position="288"/>
    </location>
</feature>
<dbReference type="InterPro" id="IPR036388">
    <property type="entry name" value="WH-like_DNA-bd_sf"/>
</dbReference>
<evidence type="ECO:0000313" key="11">
    <source>
        <dbReference type="Proteomes" id="UP000007648"/>
    </source>
</evidence>
<keyword evidence="3" id="KW-0805">Transcription regulation</keyword>
<proteinExistence type="inferred from homology"/>
<dbReference type="GeneTree" id="ENSGT00940000161825"/>
<dbReference type="SMART" id="SM00415">
    <property type="entry name" value="HSF"/>
    <property type="match status" value="1"/>
</dbReference>
<dbReference type="FunFam" id="1.10.10.10:FF:000349">
    <property type="entry name" value="Heat shock transcription factor, Y-linked"/>
    <property type="match status" value="1"/>
</dbReference>
<dbReference type="OrthoDB" id="6418155at2759"/>
<dbReference type="InParanoid" id="A0A7N4V5E3"/>
<evidence type="ECO:0000256" key="5">
    <source>
        <dbReference type="ARBA" id="ARBA00023163"/>
    </source>
</evidence>
<evidence type="ECO:0000256" key="1">
    <source>
        <dbReference type="ARBA" id="ARBA00004123"/>
    </source>
</evidence>
<dbReference type="FunCoup" id="A0A7N4V5E3">
    <property type="interactions" value="28"/>
</dbReference>
<dbReference type="PANTHER" id="PTHR10015">
    <property type="entry name" value="HEAT SHOCK TRANSCRIPTION FACTOR"/>
    <property type="match status" value="1"/>
</dbReference>
<dbReference type="Pfam" id="PF00447">
    <property type="entry name" value="HSF_DNA-bind"/>
    <property type="match status" value="1"/>
</dbReference>
<comment type="subcellular location">
    <subcellularLocation>
        <location evidence="1">Nucleus</location>
    </subcellularLocation>
</comment>
<dbReference type="InterPro" id="IPR000232">
    <property type="entry name" value="HSF_DNA-bd"/>
</dbReference>
<feature type="region of interest" description="Disordered" evidence="8">
    <location>
        <begin position="340"/>
        <end position="359"/>
    </location>
</feature>
<dbReference type="GO" id="GO:0005634">
    <property type="term" value="C:nucleus"/>
    <property type="evidence" value="ECO:0007669"/>
    <property type="project" value="UniProtKB-SubCell"/>
</dbReference>
<feature type="compositionally biased region" description="Basic residues" evidence="8">
    <location>
        <begin position="204"/>
        <end position="249"/>
    </location>
</feature>
<evidence type="ECO:0000256" key="7">
    <source>
        <dbReference type="RuleBase" id="RU004020"/>
    </source>
</evidence>
<reference evidence="10" key="3">
    <citation type="submission" date="2025-09" db="UniProtKB">
        <authorList>
            <consortium name="Ensembl"/>
        </authorList>
    </citation>
    <scope>IDENTIFICATION</scope>
</reference>
<evidence type="ECO:0000256" key="8">
    <source>
        <dbReference type="SAM" id="MobiDB-lite"/>
    </source>
</evidence>
<feature type="region of interest" description="Disordered" evidence="8">
    <location>
        <begin position="186"/>
        <end position="290"/>
    </location>
</feature>
<feature type="region of interest" description="Disordered" evidence="8">
    <location>
        <begin position="15"/>
        <end position="72"/>
    </location>
</feature>
<keyword evidence="4" id="KW-0238">DNA-binding</keyword>
<feature type="compositionally biased region" description="Basic residues" evidence="8">
    <location>
        <begin position="186"/>
        <end position="195"/>
    </location>
</feature>
<protein>
    <recommendedName>
        <fullName evidence="9">HSF-type DNA-binding domain-containing protein</fullName>
    </recommendedName>
</protein>
<evidence type="ECO:0000256" key="6">
    <source>
        <dbReference type="ARBA" id="ARBA00023242"/>
    </source>
</evidence>
<dbReference type="Proteomes" id="UP000007648">
    <property type="component" value="Unassembled WGS sequence"/>
</dbReference>
<accession>A0A7N4V5E3</accession>
<reference evidence="10 11" key="1">
    <citation type="journal article" date="2011" name="Proc. Natl. Acad. Sci. U.S.A.">
        <title>Genetic diversity and population structure of the endangered marsupial Sarcophilus harrisii (Tasmanian devil).</title>
        <authorList>
            <person name="Miller W."/>
            <person name="Hayes V.M."/>
            <person name="Ratan A."/>
            <person name="Petersen D.C."/>
            <person name="Wittekindt N.E."/>
            <person name="Miller J."/>
            <person name="Walenz B."/>
            <person name="Knight J."/>
            <person name="Qi J."/>
            <person name="Zhao F."/>
            <person name="Wang Q."/>
            <person name="Bedoya-Reina O.C."/>
            <person name="Katiyar N."/>
            <person name="Tomsho L.P."/>
            <person name="Kasson L.M."/>
            <person name="Hardie R.A."/>
            <person name="Woodbridge P."/>
            <person name="Tindall E.A."/>
            <person name="Bertelsen M.F."/>
            <person name="Dixon D."/>
            <person name="Pyecroft S."/>
            <person name="Helgen K.M."/>
            <person name="Lesk A.M."/>
            <person name="Pringle T.H."/>
            <person name="Patterson N."/>
            <person name="Zhang Y."/>
            <person name="Kreiss A."/>
            <person name="Woods G.M."/>
            <person name="Jones M.E."/>
            <person name="Schuster S.C."/>
        </authorList>
    </citation>
    <scope>NUCLEOTIDE SEQUENCE [LARGE SCALE GENOMIC DNA]</scope>
</reference>
<reference evidence="10" key="2">
    <citation type="submission" date="2025-08" db="UniProtKB">
        <authorList>
            <consortium name="Ensembl"/>
        </authorList>
    </citation>
    <scope>IDENTIFICATION</scope>
</reference>
<keyword evidence="5" id="KW-0804">Transcription</keyword>
<comment type="similarity">
    <text evidence="2 7">Belongs to the HSF family.</text>
</comment>
<dbReference type="SUPFAM" id="SSF46785">
    <property type="entry name" value="Winged helix' DNA-binding domain"/>
    <property type="match status" value="1"/>
</dbReference>
<organism evidence="10 11">
    <name type="scientific">Sarcophilus harrisii</name>
    <name type="common">Tasmanian devil</name>
    <name type="synonym">Sarcophilus laniarius</name>
    <dbReference type="NCBI Taxonomy" id="9305"/>
    <lineage>
        <taxon>Eukaryota</taxon>
        <taxon>Metazoa</taxon>
        <taxon>Chordata</taxon>
        <taxon>Craniata</taxon>
        <taxon>Vertebrata</taxon>
        <taxon>Euteleostomi</taxon>
        <taxon>Mammalia</taxon>
        <taxon>Metatheria</taxon>
        <taxon>Dasyuromorphia</taxon>
        <taxon>Dasyuridae</taxon>
        <taxon>Sarcophilus</taxon>
    </lineage>
</organism>
<gene>
    <name evidence="10" type="primary">LOC100933692</name>
</gene>
<dbReference type="GO" id="GO:0043565">
    <property type="term" value="F:sequence-specific DNA binding"/>
    <property type="evidence" value="ECO:0007669"/>
    <property type="project" value="InterPro"/>
</dbReference>
<dbReference type="GO" id="GO:0003700">
    <property type="term" value="F:DNA-binding transcription factor activity"/>
    <property type="evidence" value="ECO:0007669"/>
    <property type="project" value="InterPro"/>
</dbReference>
<dbReference type="Ensembl" id="ENSSHAT00000044783.1">
    <property type="protein sequence ID" value="ENSSHAP00000040638.1"/>
    <property type="gene ID" value="ENSSHAG00000028992.1"/>
</dbReference>
<evidence type="ECO:0000256" key="4">
    <source>
        <dbReference type="ARBA" id="ARBA00023125"/>
    </source>
</evidence>
<feature type="compositionally biased region" description="Low complexity" evidence="8">
    <location>
        <begin position="40"/>
        <end position="54"/>
    </location>
</feature>
<evidence type="ECO:0000313" key="10">
    <source>
        <dbReference type="Ensembl" id="ENSSHAP00000040638.1"/>
    </source>
</evidence>
<keyword evidence="6" id="KW-0539">Nucleus</keyword>
<evidence type="ECO:0000259" key="9">
    <source>
        <dbReference type="SMART" id="SM00415"/>
    </source>
</evidence>
<evidence type="ECO:0000256" key="3">
    <source>
        <dbReference type="ARBA" id="ARBA00023015"/>
    </source>
</evidence>
<dbReference type="InterPro" id="IPR036390">
    <property type="entry name" value="WH_DNA-bd_sf"/>
</dbReference>
<evidence type="ECO:0000256" key="2">
    <source>
        <dbReference type="ARBA" id="ARBA00006403"/>
    </source>
</evidence>
<dbReference type="RefSeq" id="XP_003774874.1">
    <property type="nucleotide sequence ID" value="XM_003774826.4"/>
</dbReference>
<sequence>MANYSTEDKVRVKIEPSVDTLNSEEPFQRVTPLLNDQRGSRISGQQGRRQASQAMNREPTLPARESTSQAPDQAEVNELLCLSFPKKLWKIVNSDHFKSIYWNENGDSVVIKEELFQREILDRKGLIRIFETASLKSFVRQLNLYGFSKIRVNLPSTHQDQGTENIMVYRSTNFKRDCPHLLQRMKRRVGIRRRASSNSASPLLKRKRARVSKRKLSFRGSRKTHRSRRVKAKKGKKAKKSRHPRKKRQGYSTPPEWPAEGPSSHPRQNAPQVQSGESSNNNGFNPFLSQEAAMPTDSSFMGMLIPTLYNDFMSLNSQIATLMSFYNPWFAMCMAAASTSGAVPEPRGDNDDDEQVSSSAQHCPMCNCCYNENVAKPGTPNSPESSSD</sequence>
<feature type="domain" description="HSF-type DNA-binding" evidence="9">
    <location>
        <begin position="84"/>
        <end position="188"/>
    </location>
</feature>
<dbReference type="GeneID" id="100933692"/>